<name>D2RG01_ARCPA</name>
<protein>
    <submittedName>
        <fullName evidence="3">FeoA family protein</fullName>
    </submittedName>
</protein>
<dbReference type="SUPFAM" id="SSF50037">
    <property type="entry name" value="C-terminal domain of transcriptional repressors"/>
    <property type="match status" value="1"/>
</dbReference>
<dbReference type="OrthoDB" id="87327at2157"/>
<dbReference type="SMART" id="SM00899">
    <property type="entry name" value="FeoA"/>
    <property type="match status" value="1"/>
</dbReference>
<feature type="domain" description="Ferrous iron transporter FeoA-like" evidence="2">
    <location>
        <begin position="2"/>
        <end position="74"/>
    </location>
</feature>
<dbReference type="GeneID" id="8738804"/>
<dbReference type="Gene3D" id="2.30.30.90">
    <property type="match status" value="1"/>
</dbReference>
<evidence type="ECO:0000313" key="3">
    <source>
        <dbReference type="EMBL" id="ADB57226.1"/>
    </source>
</evidence>
<dbReference type="eggNOG" id="arCOG02102">
    <property type="taxonomic scope" value="Archaea"/>
</dbReference>
<dbReference type="InterPro" id="IPR038157">
    <property type="entry name" value="FeoA_core_dom"/>
</dbReference>
<keyword evidence="1" id="KW-0408">Iron</keyword>
<dbReference type="InterPro" id="IPR007167">
    <property type="entry name" value="Fe-transptr_FeoA-like"/>
</dbReference>
<accession>D2RG01</accession>
<dbReference type="AlphaFoldDB" id="D2RG01"/>
<sequence length="76" mass="8762">MRRLHELKPGTKAIVLDVEGNTTLKRKLLGMGLTRGAEVRIVRNAPLKDPMEIEVRRYRLTLRKAEAEKVIVEVRE</sequence>
<dbReference type="Proteomes" id="UP000001901">
    <property type="component" value="Chromosome"/>
</dbReference>
<dbReference type="GO" id="GO:0046914">
    <property type="term" value="F:transition metal ion binding"/>
    <property type="evidence" value="ECO:0007669"/>
    <property type="project" value="InterPro"/>
</dbReference>
<dbReference type="InterPro" id="IPR052713">
    <property type="entry name" value="FeoA"/>
</dbReference>
<organism evidence="3 4">
    <name type="scientific">Archaeoglobus profundus (strain DSM 5631 / JCM 9629 / NBRC 100127 / Av18)</name>
    <dbReference type="NCBI Taxonomy" id="572546"/>
    <lineage>
        <taxon>Archaea</taxon>
        <taxon>Methanobacteriati</taxon>
        <taxon>Methanobacteriota</taxon>
        <taxon>Archaeoglobi</taxon>
        <taxon>Archaeoglobales</taxon>
        <taxon>Archaeoglobaceae</taxon>
        <taxon>Archaeoglobus</taxon>
    </lineage>
</organism>
<dbReference type="InterPro" id="IPR008988">
    <property type="entry name" value="Transcriptional_repressor_C"/>
</dbReference>
<dbReference type="PANTHER" id="PTHR42954">
    <property type="entry name" value="FE(2+) TRANSPORT PROTEIN A"/>
    <property type="match status" value="1"/>
</dbReference>
<proteinExistence type="predicted"/>
<dbReference type="STRING" id="572546.Arcpr_0155"/>
<dbReference type="RefSeq" id="WP_012939562.1">
    <property type="nucleotide sequence ID" value="NC_013741.1"/>
</dbReference>
<dbReference type="PANTHER" id="PTHR42954:SF2">
    <property type="entry name" value="FE(2+) TRANSPORT PROTEIN A"/>
    <property type="match status" value="1"/>
</dbReference>
<dbReference type="EMBL" id="CP001857">
    <property type="protein sequence ID" value="ADB57226.1"/>
    <property type="molecule type" value="Genomic_DNA"/>
</dbReference>
<dbReference type="KEGG" id="apo:Arcpr_0155"/>
<evidence type="ECO:0000259" key="2">
    <source>
        <dbReference type="SMART" id="SM00899"/>
    </source>
</evidence>
<gene>
    <name evidence="3" type="ordered locus">Arcpr_0155</name>
</gene>
<dbReference type="PaxDb" id="572546-Arcpr_0155"/>
<evidence type="ECO:0000313" key="4">
    <source>
        <dbReference type="Proteomes" id="UP000001901"/>
    </source>
</evidence>
<keyword evidence="4" id="KW-1185">Reference proteome</keyword>
<reference evidence="3 4" key="1">
    <citation type="journal article" date="2010" name="Stand. Genomic Sci.">
        <title>Complete genome sequence of Archaeoglobus profundus type strain (AV18).</title>
        <authorList>
            <person name="von Jan M."/>
            <person name="Lapidus A."/>
            <person name="Del Rio T.G."/>
            <person name="Copeland A."/>
            <person name="Tice H."/>
            <person name="Cheng J.F."/>
            <person name="Lucas S."/>
            <person name="Chen F."/>
            <person name="Nolan M."/>
            <person name="Goodwin L."/>
            <person name="Han C."/>
            <person name="Pitluck S."/>
            <person name="Liolios K."/>
            <person name="Ivanova N."/>
            <person name="Mavromatis K."/>
            <person name="Ovchinnikova G."/>
            <person name="Chertkov O."/>
            <person name="Pati A."/>
            <person name="Chen A."/>
            <person name="Palaniappan K."/>
            <person name="Land M."/>
            <person name="Hauser L."/>
            <person name="Chang Y.J."/>
            <person name="Jeffries C.D."/>
            <person name="Saunders E."/>
            <person name="Brettin T."/>
            <person name="Detter J.C."/>
            <person name="Chain P."/>
            <person name="Eichinger K."/>
            <person name="Huber H."/>
            <person name="Spring S."/>
            <person name="Rohde M."/>
            <person name="Goker M."/>
            <person name="Wirth R."/>
            <person name="Woyke T."/>
            <person name="Bristow J."/>
            <person name="Eisen J.A."/>
            <person name="Markowitz V."/>
            <person name="Hugenholtz P."/>
            <person name="Kyrpides N.C."/>
            <person name="Klenk H.P."/>
        </authorList>
    </citation>
    <scope>NUCLEOTIDE SEQUENCE [LARGE SCALE GENOMIC DNA]</scope>
    <source>
        <strain evidence="4">DSM 5631 / JCM 9629 / NBRC 100127 / Av18</strain>
    </source>
</reference>
<dbReference type="HOGENOM" id="CLU_150646_12_4_2"/>
<evidence type="ECO:0000256" key="1">
    <source>
        <dbReference type="ARBA" id="ARBA00023004"/>
    </source>
</evidence>
<dbReference type="Pfam" id="PF04023">
    <property type="entry name" value="FeoA"/>
    <property type="match status" value="1"/>
</dbReference>